<proteinExistence type="inferred from homology"/>
<evidence type="ECO:0000256" key="8">
    <source>
        <dbReference type="ARBA" id="ARBA00023180"/>
    </source>
</evidence>
<dbReference type="PIRSF" id="PIRSF000641">
    <property type="entry name" value="SRK"/>
    <property type="match status" value="1"/>
</dbReference>
<evidence type="ECO:0000259" key="14">
    <source>
        <dbReference type="PROSITE" id="PS50011"/>
    </source>
</evidence>
<dbReference type="Pfam" id="PF07714">
    <property type="entry name" value="PK_Tyr_Ser-Thr"/>
    <property type="match status" value="1"/>
</dbReference>
<evidence type="ECO:0000256" key="9">
    <source>
        <dbReference type="ARBA" id="ARBA00047899"/>
    </source>
</evidence>
<evidence type="ECO:0000313" key="18">
    <source>
        <dbReference type="Proteomes" id="UP001630127"/>
    </source>
</evidence>
<keyword evidence="3 13" id="KW-0732">Signal</keyword>
<dbReference type="Gene3D" id="3.50.4.10">
    <property type="entry name" value="Hepatocyte Growth Factor"/>
    <property type="match status" value="1"/>
</dbReference>
<dbReference type="Proteomes" id="UP001630127">
    <property type="component" value="Unassembled WGS sequence"/>
</dbReference>
<dbReference type="SUPFAM" id="SSF56112">
    <property type="entry name" value="Protein kinase-like (PK-like)"/>
    <property type="match status" value="1"/>
</dbReference>
<feature type="chain" id="PRO_5044852678" description="Receptor-like serine/threonine-protein kinase" evidence="13">
    <location>
        <begin position="28"/>
        <end position="840"/>
    </location>
</feature>
<dbReference type="Pfam" id="PF01453">
    <property type="entry name" value="B_lectin"/>
    <property type="match status" value="1"/>
</dbReference>
<name>A0ABD2YAS9_9GENT</name>
<keyword evidence="7" id="KW-1015">Disulfide bond</keyword>
<dbReference type="InterPro" id="IPR024171">
    <property type="entry name" value="SRK-like_kinase"/>
</dbReference>
<dbReference type="Pfam" id="PF08276">
    <property type="entry name" value="PAN_2"/>
    <property type="match status" value="1"/>
</dbReference>
<dbReference type="InterPro" id="IPR003609">
    <property type="entry name" value="Pan_app"/>
</dbReference>
<comment type="caution">
    <text evidence="17">The sequence shown here is derived from an EMBL/GenBank/DDBJ whole genome shotgun (WGS) entry which is preliminary data.</text>
</comment>
<dbReference type="PROSITE" id="PS00108">
    <property type="entry name" value="PROTEIN_KINASE_ST"/>
    <property type="match status" value="1"/>
</dbReference>
<dbReference type="InterPro" id="IPR000858">
    <property type="entry name" value="S_locus_glycoprot_dom"/>
</dbReference>
<reference evidence="17 18" key="1">
    <citation type="submission" date="2024-11" db="EMBL/GenBank/DDBJ databases">
        <title>A near-complete genome assembly of Cinchona calisaya.</title>
        <authorList>
            <person name="Lian D.C."/>
            <person name="Zhao X.W."/>
            <person name="Wei L."/>
        </authorList>
    </citation>
    <scope>NUCLEOTIDE SEQUENCE [LARGE SCALE GENOMIC DNA]</scope>
    <source>
        <tissue evidence="17">Nenye</tissue>
    </source>
</reference>
<gene>
    <name evidence="17" type="ORF">ACH5RR_037759</name>
</gene>
<evidence type="ECO:0000256" key="3">
    <source>
        <dbReference type="ARBA" id="ARBA00022729"/>
    </source>
</evidence>
<evidence type="ECO:0000256" key="10">
    <source>
        <dbReference type="ARBA" id="ARBA00048679"/>
    </source>
</evidence>
<dbReference type="SMART" id="SM00108">
    <property type="entry name" value="B_lectin"/>
    <property type="match status" value="1"/>
</dbReference>
<dbReference type="PROSITE" id="PS50011">
    <property type="entry name" value="PROTEIN_KINASE_DOM"/>
    <property type="match status" value="1"/>
</dbReference>
<dbReference type="InterPro" id="IPR001480">
    <property type="entry name" value="Bulb-type_lectin_dom"/>
</dbReference>
<protein>
    <recommendedName>
        <fullName evidence="11">Receptor-like serine/threonine-protein kinase</fullName>
        <ecNumber evidence="11">2.7.11.1</ecNumber>
    </recommendedName>
</protein>
<feature type="domain" description="Protein kinase" evidence="14">
    <location>
        <begin position="520"/>
        <end position="806"/>
    </location>
</feature>
<dbReference type="CDD" id="cd00028">
    <property type="entry name" value="B_lectin"/>
    <property type="match status" value="1"/>
</dbReference>
<dbReference type="EC" id="2.7.11.1" evidence="11"/>
<dbReference type="FunFam" id="3.30.200.20:FF:000195">
    <property type="entry name" value="G-type lectin S-receptor-like serine/threonine-protein kinase"/>
    <property type="match status" value="1"/>
</dbReference>
<dbReference type="SMART" id="SM00473">
    <property type="entry name" value="PAN_AP"/>
    <property type="match status" value="1"/>
</dbReference>
<accession>A0ABD2YAS9</accession>
<comment type="similarity">
    <text evidence="11">Belongs to the protein kinase superfamily. Ser/Thr protein kinase family.</text>
</comment>
<dbReference type="InterPro" id="IPR000719">
    <property type="entry name" value="Prot_kinase_dom"/>
</dbReference>
<keyword evidence="8" id="KW-0325">Glycoprotein</keyword>
<comment type="catalytic activity">
    <reaction evidence="10 11">
        <text>L-seryl-[protein] + ATP = O-phospho-L-seryl-[protein] + ADP + H(+)</text>
        <dbReference type="Rhea" id="RHEA:17989"/>
        <dbReference type="Rhea" id="RHEA-COMP:9863"/>
        <dbReference type="Rhea" id="RHEA-COMP:11604"/>
        <dbReference type="ChEBI" id="CHEBI:15378"/>
        <dbReference type="ChEBI" id="CHEBI:29999"/>
        <dbReference type="ChEBI" id="CHEBI:30616"/>
        <dbReference type="ChEBI" id="CHEBI:83421"/>
        <dbReference type="ChEBI" id="CHEBI:456216"/>
        <dbReference type="EC" id="2.7.11.1"/>
    </reaction>
</comment>
<dbReference type="FunFam" id="1.10.510.10:FF:000060">
    <property type="entry name" value="G-type lectin S-receptor-like serine/threonine-protein kinase"/>
    <property type="match status" value="1"/>
</dbReference>
<dbReference type="Gene3D" id="2.90.10.10">
    <property type="entry name" value="Bulb-type lectin domain"/>
    <property type="match status" value="1"/>
</dbReference>
<comment type="catalytic activity">
    <reaction evidence="9 11">
        <text>L-threonyl-[protein] + ATP = O-phospho-L-threonyl-[protein] + ADP + H(+)</text>
        <dbReference type="Rhea" id="RHEA:46608"/>
        <dbReference type="Rhea" id="RHEA-COMP:11060"/>
        <dbReference type="Rhea" id="RHEA-COMP:11605"/>
        <dbReference type="ChEBI" id="CHEBI:15378"/>
        <dbReference type="ChEBI" id="CHEBI:30013"/>
        <dbReference type="ChEBI" id="CHEBI:30616"/>
        <dbReference type="ChEBI" id="CHEBI:61977"/>
        <dbReference type="ChEBI" id="CHEBI:456216"/>
        <dbReference type="EC" id="2.7.11.1"/>
    </reaction>
</comment>
<keyword evidence="18" id="KW-1185">Reference proteome</keyword>
<evidence type="ECO:0000259" key="16">
    <source>
        <dbReference type="PROSITE" id="PS50948"/>
    </source>
</evidence>
<evidence type="ECO:0000256" key="4">
    <source>
        <dbReference type="ARBA" id="ARBA00022741"/>
    </source>
</evidence>
<evidence type="ECO:0000256" key="11">
    <source>
        <dbReference type="PIRNR" id="PIRNR000641"/>
    </source>
</evidence>
<dbReference type="AlphaFoldDB" id="A0ABD2YAS9"/>
<evidence type="ECO:0000256" key="7">
    <source>
        <dbReference type="ARBA" id="ARBA00023157"/>
    </source>
</evidence>
<dbReference type="Gene3D" id="1.10.510.10">
    <property type="entry name" value="Transferase(Phosphotransferase) domain 1"/>
    <property type="match status" value="1"/>
</dbReference>
<dbReference type="InterPro" id="IPR036426">
    <property type="entry name" value="Bulb-type_lectin_dom_sf"/>
</dbReference>
<dbReference type="FunFam" id="2.90.10.10:FF:000004">
    <property type="entry name" value="G-type lectin S-receptor-like serine/threonine-protein kinase"/>
    <property type="match status" value="1"/>
</dbReference>
<dbReference type="PANTHER" id="PTHR32444:SF183">
    <property type="entry name" value="APPLE DOMAIN-CONTAINING PROTEIN"/>
    <property type="match status" value="1"/>
</dbReference>
<dbReference type="Gene3D" id="3.30.200.20">
    <property type="entry name" value="Phosphorylase Kinase, domain 1"/>
    <property type="match status" value="1"/>
</dbReference>
<keyword evidence="12" id="KW-0812">Transmembrane</keyword>
<feature type="domain" description="Apple" evidence="16">
    <location>
        <begin position="344"/>
        <end position="427"/>
    </location>
</feature>
<keyword evidence="5 11" id="KW-0418">Kinase</keyword>
<evidence type="ECO:0000256" key="13">
    <source>
        <dbReference type="SAM" id="SignalP"/>
    </source>
</evidence>
<evidence type="ECO:0000256" key="6">
    <source>
        <dbReference type="ARBA" id="ARBA00022840"/>
    </source>
</evidence>
<keyword evidence="12" id="KW-1133">Transmembrane helix</keyword>
<feature type="transmembrane region" description="Helical" evidence="12">
    <location>
        <begin position="448"/>
        <end position="470"/>
    </location>
</feature>
<evidence type="ECO:0000259" key="15">
    <source>
        <dbReference type="PROSITE" id="PS50927"/>
    </source>
</evidence>
<dbReference type="Pfam" id="PF00954">
    <property type="entry name" value="S_locus_glycop"/>
    <property type="match status" value="1"/>
</dbReference>
<dbReference type="CDD" id="cd01098">
    <property type="entry name" value="PAN_AP_plant"/>
    <property type="match status" value="1"/>
</dbReference>
<keyword evidence="4 11" id="KW-0547">Nucleotide-binding</keyword>
<evidence type="ECO:0000256" key="2">
    <source>
        <dbReference type="ARBA" id="ARBA00022679"/>
    </source>
</evidence>
<dbReference type="InterPro" id="IPR001245">
    <property type="entry name" value="Ser-Thr/Tyr_kinase_cat_dom"/>
</dbReference>
<dbReference type="PANTHER" id="PTHR32444">
    <property type="entry name" value="BULB-TYPE LECTIN DOMAIN-CONTAINING PROTEIN"/>
    <property type="match status" value="1"/>
</dbReference>
<dbReference type="InterPro" id="IPR011009">
    <property type="entry name" value="Kinase-like_dom_sf"/>
</dbReference>
<evidence type="ECO:0000313" key="17">
    <source>
        <dbReference type="EMBL" id="KAL3503310.1"/>
    </source>
</evidence>
<dbReference type="PROSITE" id="PS50927">
    <property type="entry name" value="BULB_LECTIN"/>
    <property type="match status" value="1"/>
</dbReference>
<sequence>MKTSVNGIPMLFLLLILLLRLIPKITSVNDTLTTTQSIKDGETMISADGSFELGFFSPSNPSKRYLGIWYKKTSNQTVVWVANREVPLINTSGVLEVIKPGLLVLRSYTNNIIIWSSNSSASVPNPVAQLLETGNLVVKDAHQDNPEMFLWQSFDYPTDTFLPGMKLGSNFATGLEVYISSWKSNEDPAPGEYTYYLDTNGYPQGFLKNGSVLVYRTGPWNGLEFSGIPSLRINPIFSYEFVINNTEIYYTYKQLTSTIIKFTLSPIGAGQCWIWENQSMNWLVYPCLSTDNCDRYGLCGEYGSCNIGNSATCGCLDKFSPKYPDKWANGDWSNGCIRRVSLDCRRGDGFVKYSGLKLPDTYNSSYNSSIYLEECRRVCLKNCSCTAYSSLDISIGGGESGCLLWFGDLIDMKVISDAGQDIYIRMASSESENFTPFLHGSDGKKGKLLVIILTLLLVMLLSALGFMFYLQRRKKKLPKQKKEEMPGQILNMAYTDNHHKKELDLPLFQLSRIIKATNNFSFDKKLGEGGFGPVYKGVLEEGQEVAVKRLSEYSKQGFVEFKNEVICIAKLQHRNLVKLLGYCIERKEKILIYEYMPNKSLDFFIFDQTRKKSLDWLTCFHIIQGVARGLLYLHQDSRLRIIHRDLKASNILLDADMNPKISDFGTARSFGGNETEANTSQVVGTHGYISPEYAVDGLFSIKSDVFSFGVILLEIVSGKRNRGFSHHGHNHNLIGHAWKLYKEGRAVEIVDCHLLGSPSYSLDVLRAIHVGLLCVQKCPEDRPNMSSVVFMLGNEGHLPEAKQPGFFTERYVVLNDKNSSNTPASSSSNGEITITLLEAR</sequence>
<dbReference type="PROSITE" id="PS50948">
    <property type="entry name" value="PAN"/>
    <property type="match status" value="1"/>
</dbReference>
<evidence type="ECO:0000256" key="12">
    <source>
        <dbReference type="SAM" id="Phobius"/>
    </source>
</evidence>
<keyword evidence="1 11" id="KW-0723">Serine/threonine-protein kinase</keyword>
<dbReference type="SMART" id="SM00220">
    <property type="entry name" value="S_TKc"/>
    <property type="match status" value="1"/>
</dbReference>
<feature type="signal peptide" evidence="13">
    <location>
        <begin position="1"/>
        <end position="27"/>
    </location>
</feature>
<dbReference type="SUPFAM" id="SSF51110">
    <property type="entry name" value="alpha-D-mannose-specific plant lectins"/>
    <property type="match status" value="1"/>
</dbReference>
<keyword evidence="2 11" id="KW-0808">Transferase</keyword>
<dbReference type="EMBL" id="JBJUIK010000015">
    <property type="protein sequence ID" value="KAL3503310.1"/>
    <property type="molecule type" value="Genomic_DNA"/>
</dbReference>
<evidence type="ECO:0000256" key="1">
    <source>
        <dbReference type="ARBA" id="ARBA00022527"/>
    </source>
</evidence>
<dbReference type="GO" id="GO:0004674">
    <property type="term" value="F:protein serine/threonine kinase activity"/>
    <property type="evidence" value="ECO:0007669"/>
    <property type="project" value="UniProtKB-KW"/>
</dbReference>
<feature type="domain" description="Bulb-type lectin" evidence="15">
    <location>
        <begin position="29"/>
        <end position="151"/>
    </location>
</feature>
<dbReference type="GO" id="GO:0005524">
    <property type="term" value="F:ATP binding"/>
    <property type="evidence" value="ECO:0007669"/>
    <property type="project" value="UniProtKB-KW"/>
</dbReference>
<dbReference type="CDD" id="cd14066">
    <property type="entry name" value="STKc_IRAK"/>
    <property type="match status" value="1"/>
</dbReference>
<organism evidence="17 18">
    <name type="scientific">Cinchona calisaya</name>
    <dbReference type="NCBI Taxonomy" id="153742"/>
    <lineage>
        <taxon>Eukaryota</taxon>
        <taxon>Viridiplantae</taxon>
        <taxon>Streptophyta</taxon>
        <taxon>Embryophyta</taxon>
        <taxon>Tracheophyta</taxon>
        <taxon>Spermatophyta</taxon>
        <taxon>Magnoliopsida</taxon>
        <taxon>eudicotyledons</taxon>
        <taxon>Gunneridae</taxon>
        <taxon>Pentapetalae</taxon>
        <taxon>asterids</taxon>
        <taxon>lamiids</taxon>
        <taxon>Gentianales</taxon>
        <taxon>Rubiaceae</taxon>
        <taxon>Cinchonoideae</taxon>
        <taxon>Cinchoneae</taxon>
        <taxon>Cinchona</taxon>
    </lineage>
</organism>
<evidence type="ECO:0000256" key="5">
    <source>
        <dbReference type="ARBA" id="ARBA00022777"/>
    </source>
</evidence>
<keyword evidence="6 11" id="KW-0067">ATP-binding</keyword>
<keyword evidence="12" id="KW-0472">Membrane</keyword>
<dbReference type="InterPro" id="IPR008271">
    <property type="entry name" value="Ser/Thr_kinase_AS"/>
</dbReference>